<evidence type="ECO:0000313" key="1">
    <source>
        <dbReference type="EMBL" id="GMM33007.1"/>
    </source>
</evidence>
<evidence type="ECO:0000313" key="2">
    <source>
        <dbReference type="Proteomes" id="UP001360560"/>
    </source>
</evidence>
<dbReference type="Pfam" id="PF05238">
    <property type="entry name" value="CENP-N"/>
    <property type="match status" value="1"/>
</dbReference>
<gene>
    <name evidence="1" type="ORF">DASC09_003320</name>
</gene>
<organism evidence="1 2">
    <name type="scientific">Saccharomycopsis crataegensis</name>
    <dbReference type="NCBI Taxonomy" id="43959"/>
    <lineage>
        <taxon>Eukaryota</taxon>
        <taxon>Fungi</taxon>
        <taxon>Dikarya</taxon>
        <taxon>Ascomycota</taxon>
        <taxon>Saccharomycotina</taxon>
        <taxon>Saccharomycetes</taxon>
        <taxon>Saccharomycopsidaceae</taxon>
        <taxon>Saccharomycopsis</taxon>
    </lineage>
</organism>
<protein>
    <submittedName>
        <fullName evidence="1">Chl4 protein</fullName>
    </submittedName>
</protein>
<reference evidence="1 2" key="1">
    <citation type="journal article" date="2023" name="Elife">
        <title>Identification of key yeast species and microbe-microbe interactions impacting larval growth of Drosophila in the wild.</title>
        <authorList>
            <person name="Mure A."/>
            <person name="Sugiura Y."/>
            <person name="Maeda R."/>
            <person name="Honda K."/>
            <person name="Sakurai N."/>
            <person name="Takahashi Y."/>
            <person name="Watada M."/>
            <person name="Katoh T."/>
            <person name="Gotoh A."/>
            <person name="Gotoh Y."/>
            <person name="Taniguchi I."/>
            <person name="Nakamura K."/>
            <person name="Hayashi T."/>
            <person name="Katayama T."/>
            <person name="Uemura T."/>
            <person name="Hattori Y."/>
        </authorList>
    </citation>
    <scope>NUCLEOTIDE SEQUENCE [LARGE SCALE GENOMIC DNA]</scope>
    <source>
        <strain evidence="1 2">SC-9</strain>
    </source>
</reference>
<dbReference type="RefSeq" id="XP_064850007.1">
    <property type="nucleotide sequence ID" value="XM_064993935.1"/>
</dbReference>
<dbReference type="GeneID" id="90070986"/>
<dbReference type="EMBL" id="BTFZ01000001">
    <property type="protein sequence ID" value="GMM33007.1"/>
    <property type="molecule type" value="Genomic_DNA"/>
</dbReference>
<comment type="caution">
    <text evidence="1">The sequence shown here is derived from an EMBL/GenBank/DDBJ whole genome shotgun (WGS) entry which is preliminary data.</text>
</comment>
<dbReference type="Gene3D" id="3.10.20.720">
    <property type="match status" value="1"/>
</dbReference>
<dbReference type="Proteomes" id="UP001360560">
    <property type="component" value="Unassembled WGS sequence"/>
</dbReference>
<dbReference type="AlphaFoldDB" id="A0AAV5QEC2"/>
<dbReference type="GO" id="GO:0034080">
    <property type="term" value="P:CENP-A containing chromatin assembly"/>
    <property type="evidence" value="ECO:0007669"/>
    <property type="project" value="InterPro"/>
</dbReference>
<sequence>MKNKGSLPNDYIPSLTPITLRRSLTRLSLKSINNLAYLWCRLTSTQPDLKSSQEYKHNRLSRSQLIFNALAFFTAHSKVIAGQVPGGKLCTKKQLLDRILVEYWHKGLNLLQISQIDCQLLIDKPNSFMWTSSKILDNFEKTRPLKLPHLNNQKLLKSLSSDLSSVFLNHIYVCHHPIYPVIIIRIQLFDIVSKDHSLKANVISRKAFFVMIPSSSNFIIHNIINPNDISGKLILQSLERSLCGPDSQIHLVNDPSMKIKNFESIFLLNGNSRFANCEGNWAVYADDNVDISPFDIPTLHQNVVNFCKLNGLESKSNNEGNLDEDDDDDLQIISDQDQIDRIDRKNLINVANLRFKGVANGKLKSKRLFEDYQNSRSPLKRLRRSANSKVKKDDEKIDKKNNELLQRNFDQSQFSSIVPIQEVEFAIHGDIKTYHPHSQSRCSSIETELAKPKFTLKLSGNDVFAGLHELAVTPVSAASRSTSTKIKTIVDPYNVPSWLTGEEGSKSGTIVKNKFYKPFGNDSSVKGKGYFRKFVDNNGEII</sequence>
<dbReference type="GO" id="GO:0007059">
    <property type="term" value="P:chromosome segregation"/>
    <property type="evidence" value="ECO:0007669"/>
    <property type="project" value="InterPro"/>
</dbReference>
<name>A0AAV5QEC2_9ASCO</name>
<accession>A0AAV5QEC2</accession>
<keyword evidence="2" id="KW-1185">Reference proteome</keyword>
<dbReference type="InterPro" id="IPR007902">
    <property type="entry name" value="Chl4/mis15/CENP-N"/>
</dbReference>
<proteinExistence type="predicted"/>